<dbReference type="PANTHER" id="PTHR33778:SF1">
    <property type="entry name" value="MAGNESIUM TRANSPORTER YHID-RELATED"/>
    <property type="match status" value="1"/>
</dbReference>
<evidence type="ECO:0000256" key="3">
    <source>
        <dbReference type="ARBA" id="ARBA00022475"/>
    </source>
</evidence>
<comment type="similarity">
    <text evidence="2">Belongs to the MgtC/SapB family.</text>
</comment>
<name>A0A6G4A3U0_9BACL</name>
<dbReference type="InterPro" id="IPR045865">
    <property type="entry name" value="ACT-like_dom_sf"/>
</dbReference>
<evidence type="ECO:0000256" key="7">
    <source>
        <dbReference type="SAM" id="Phobius"/>
    </source>
</evidence>
<dbReference type="SUPFAM" id="SSF55021">
    <property type="entry name" value="ACT-like"/>
    <property type="match status" value="1"/>
</dbReference>
<evidence type="ECO:0000313" key="9">
    <source>
        <dbReference type="EMBL" id="NEW09133.1"/>
    </source>
</evidence>
<keyword evidence="6 7" id="KW-0472">Membrane</keyword>
<feature type="transmembrane region" description="Helical" evidence="7">
    <location>
        <begin position="12"/>
        <end position="29"/>
    </location>
</feature>
<evidence type="ECO:0000256" key="4">
    <source>
        <dbReference type="ARBA" id="ARBA00022692"/>
    </source>
</evidence>
<organism evidence="9">
    <name type="scientific">Paenibacillus sp. SYP-B3998</name>
    <dbReference type="NCBI Taxonomy" id="2678564"/>
    <lineage>
        <taxon>Bacteria</taxon>
        <taxon>Bacillati</taxon>
        <taxon>Bacillota</taxon>
        <taxon>Bacilli</taxon>
        <taxon>Bacillales</taxon>
        <taxon>Paenibacillaceae</taxon>
        <taxon>Paenibacillus</taxon>
    </lineage>
</organism>
<dbReference type="PROSITE" id="PS51671">
    <property type="entry name" value="ACT"/>
    <property type="match status" value="1"/>
</dbReference>
<dbReference type="AlphaFoldDB" id="A0A6G4A3U0"/>
<dbReference type="PANTHER" id="PTHR33778">
    <property type="entry name" value="PROTEIN MGTC"/>
    <property type="match status" value="1"/>
</dbReference>
<keyword evidence="4 7" id="KW-0812">Transmembrane</keyword>
<dbReference type="Gene3D" id="3.30.70.260">
    <property type="match status" value="1"/>
</dbReference>
<comment type="caution">
    <text evidence="9">The sequence shown here is derived from an EMBL/GenBank/DDBJ whole genome shotgun (WGS) entry which is preliminary data.</text>
</comment>
<evidence type="ECO:0000259" key="8">
    <source>
        <dbReference type="PROSITE" id="PS51671"/>
    </source>
</evidence>
<protein>
    <submittedName>
        <fullName evidence="9">MgtC/SapB family protein</fullName>
    </submittedName>
</protein>
<dbReference type="RefSeq" id="WP_163952681.1">
    <property type="nucleotide sequence ID" value="NZ_JAAIKC010000013.1"/>
</dbReference>
<dbReference type="InterPro" id="IPR003416">
    <property type="entry name" value="MgtC/SapB/SrpB/YhiD_fam"/>
</dbReference>
<comment type="subcellular location">
    <subcellularLocation>
        <location evidence="1">Cell membrane</location>
        <topology evidence="1">Multi-pass membrane protein</topology>
    </subcellularLocation>
</comment>
<dbReference type="GO" id="GO:0005886">
    <property type="term" value="C:plasma membrane"/>
    <property type="evidence" value="ECO:0007669"/>
    <property type="project" value="UniProtKB-SubCell"/>
</dbReference>
<gene>
    <name evidence="9" type="ORF">GK047_24460</name>
</gene>
<evidence type="ECO:0000256" key="1">
    <source>
        <dbReference type="ARBA" id="ARBA00004651"/>
    </source>
</evidence>
<dbReference type="Pfam" id="PF02308">
    <property type="entry name" value="MgtC"/>
    <property type="match status" value="1"/>
</dbReference>
<feature type="transmembrane region" description="Helical" evidence="7">
    <location>
        <begin position="76"/>
        <end position="94"/>
    </location>
</feature>
<feature type="domain" description="ACT" evidence="8">
    <location>
        <begin position="155"/>
        <end position="235"/>
    </location>
</feature>
<sequence length="237" mass="25528">MTNPWVIDQLHITIRLLLALFLGGLIGFEREVSSHAAGLRTHILVCVGSALVMLLSMYGFSAFVNEVNVRLDPSRLAAQVISGIGFLGAGTIMFNGRSITGLTTAASLWVVAGIGLAIGAGFYYPAILSCFMVLISLWILNKVEHKYFSGKKVRIIKIQATDQPGTLGLITTLLGKTNVDIRKIAMEDQGNGDEDEVGCIHITFYVTIPKPAVIVTILEEINKISGVIGVTIEKSKV</sequence>
<dbReference type="PRINTS" id="PR01837">
    <property type="entry name" value="MGTCSAPBPROT"/>
</dbReference>
<dbReference type="EMBL" id="JAAIKC010000013">
    <property type="protein sequence ID" value="NEW09133.1"/>
    <property type="molecule type" value="Genomic_DNA"/>
</dbReference>
<proteinExistence type="inferred from homology"/>
<reference evidence="9" key="1">
    <citation type="submission" date="2020-02" db="EMBL/GenBank/DDBJ databases">
        <authorList>
            <person name="Shen X.-R."/>
            <person name="Zhang Y.-X."/>
        </authorList>
    </citation>
    <scope>NUCLEOTIDE SEQUENCE</scope>
    <source>
        <strain evidence="9">SYP-B3998</strain>
    </source>
</reference>
<evidence type="ECO:0000256" key="6">
    <source>
        <dbReference type="ARBA" id="ARBA00023136"/>
    </source>
</evidence>
<keyword evidence="3" id="KW-1003">Cell membrane</keyword>
<evidence type="ECO:0000256" key="5">
    <source>
        <dbReference type="ARBA" id="ARBA00022989"/>
    </source>
</evidence>
<feature type="transmembrane region" description="Helical" evidence="7">
    <location>
        <begin position="41"/>
        <end position="64"/>
    </location>
</feature>
<accession>A0A6G4A3U0</accession>
<keyword evidence="5 7" id="KW-1133">Transmembrane helix</keyword>
<dbReference type="InterPro" id="IPR049177">
    <property type="entry name" value="MgtC_SapB_SrpB_YhiD_N"/>
</dbReference>
<evidence type="ECO:0000256" key="2">
    <source>
        <dbReference type="ARBA" id="ARBA00009298"/>
    </source>
</evidence>
<dbReference type="InterPro" id="IPR002912">
    <property type="entry name" value="ACT_dom"/>
</dbReference>